<dbReference type="RefSeq" id="WP_181395932.1">
    <property type="nucleotide sequence ID" value="NZ_QGTW01000002.1"/>
</dbReference>
<dbReference type="Proteomes" id="UP000247150">
    <property type="component" value="Unassembled WGS sequence"/>
</dbReference>
<protein>
    <submittedName>
        <fullName evidence="1">Uncharacterized protein</fullName>
    </submittedName>
</protein>
<accession>A0A2V3A4W0</accession>
<sequence>MEKSFEDKFNEINYQTERIEEKLNFLQEKIPSNNRDPEKTFTFARPNLTALKGLHFEPETLKALNDDQSKFRRGWKSHLLNELVKDYYKRKGKL</sequence>
<organism evidence="1 2">
    <name type="scientific">Cytobacillus oceanisediminis</name>
    <dbReference type="NCBI Taxonomy" id="665099"/>
    <lineage>
        <taxon>Bacteria</taxon>
        <taxon>Bacillati</taxon>
        <taxon>Bacillota</taxon>
        <taxon>Bacilli</taxon>
        <taxon>Bacillales</taxon>
        <taxon>Bacillaceae</taxon>
        <taxon>Cytobacillus</taxon>
    </lineage>
</organism>
<reference evidence="1 2" key="1">
    <citation type="submission" date="2018-05" db="EMBL/GenBank/DDBJ databases">
        <title>Freshwater and sediment microbial communities from various areas in North America, analyzing microbe dynamics in response to fracking.</title>
        <authorList>
            <person name="Lamendella R."/>
        </authorList>
    </citation>
    <scope>NUCLEOTIDE SEQUENCE [LARGE SCALE GENOMIC DNA]</scope>
    <source>
        <strain evidence="1 2">15_TX</strain>
    </source>
</reference>
<gene>
    <name evidence="1" type="ORF">DFO73_102283</name>
</gene>
<evidence type="ECO:0000313" key="2">
    <source>
        <dbReference type="Proteomes" id="UP000247150"/>
    </source>
</evidence>
<comment type="caution">
    <text evidence="1">The sequence shown here is derived from an EMBL/GenBank/DDBJ whole genome shotgun (WGS) entry which is preliminary data.</text>
</comment>
<name>A0A2V3A4W0_9BACI</name>
<dbReference type="AlphaFoldDB" id="A0A2V3A4W0"/>
<proteinExistence type="predicted"/>
<evidence type="ECO:0000313" key="1">
    <source>
        <dbReference type="EMBL" id="PWW31287.1"/>
    </source>
</evidence>
<dbReference type="EMBL" id="QGTW01000002">
    <property type="protein sequence ID" value="PWW31287.1"/>
    <property type="molecule type" value="Genomic_DNA"/>
</dbReference>